<keyword evidence="3" id="KW-1185">Reference proteome</keyword>
<feature type="transmembrane region" description="Helical" evidence="1">
    <location>
        <begin position="75"/>
        <end position="97"/>
    </location>
</feature>
<reference evidence="2" key="1">
    <citation type="submission" date="2021-01" db="EMBL/GenBank/DDBJ databases">
        <title>Whole genome shotgun sequence of Actinocatenispora rupis NBRC 107355.</title>
        <authorList>
            <person name="Komaki H."/>
            <person name="Tamura T."/>
        </authorList>
    </citation>
    <scope>NUCLEOTIDE SEQUENCE</scope>
    <source>
        <strain evidence="2">NBRC 107355</strain>
    </source>
</reference>
<organism evidence="2 3">
    <name type="scientific">Actinocatenispora rupis</name>
    <dbReference type="NCBI Taxonomy" id="519421"/>
    <lineage>
        <taxon>Bacteria</taxon>
        <taxon>Bacillati</taxon>
        <taxon>Actinomycetota</taxon>
        <taxon>Actinomycetes</taxon>
        <taxon>Micromonosporales</taxon>
        <taxon>Micromonosporaceae</taxon>
        <taxon>Actinocatenispora</taxon>
    </lineage>
</organism>
<feature type="transmembrane region" description="Helical" evidence="1">
    <location>
        <begin position="51"/>
        <end position="68"/>
    </location>
</feature>
<proteinExistence type="predicted"/>
<keyword evidence="1" id="KW-0472">Membrane</keyword>
<evidence type="ECO:0000313" key="2">
    <source>
        <dbReference type="EMBL" id="GID14224.1"/>
    </source>
</evidence>
<dbReference type="EMBL" id="BOMB01000029">
    <property type="protein sequence ID" value="GID14224.1"/>
    <property type="molecule type" value="Genomic_DNA"/>
</dbReference>
<name>A0A8J3NCC9_9ACTN</name>
<dbReference type="Proteomes" id="UP000612808">
    <property type="component" value="Unassembled WGS sequence"/>
</dbReference>
<feature type="transmembrane region" description="Helical" evidence="1">
    <location>
        <begin position="103"/>
        <end position="124"/>
    </location>
</feature>
<feature type="transmembrane region" description="Helical" evidence="1">
    <location>
        <begin position="18"/>
        <end position="39"/>
    </location>
</feature>
<dbReference type="RefSeq" id="WP_203661980.1">
    <property type="nucleotide sequence ID" value="NZ_BAAAZM010000001.1"/>
</dbReference>
<keyword evidence="1" id="KW-1133">Transmembrane helix</keyword>
<protein>
    <submittedName>
        <fullName evidence="2">Uncharacterized protein</fullName>
    </submittedName>
</protein>
<dbReference type="AlphaFoldDB" id="A0A8J3NCC9"/>
<gene>
    <name evidence="2" type="ORF">Aru02nite_51130</name>
</gene>
<comment type="caution">
    <text evidence="2">The sequence shown here is derived from an EMBL/GenBank/DDBJ whole genome shotgun (WGS) entry which is preliminary data.</text>
</comment>
<accession>A0A8J3NCC9</accession>
<evidence type="ECO:0000313" key="3">
    <source>
        <dbReference type="Proteomes" id="UP000612808"/>
    </source>
</evidence>
<sequence length="133" mass="13558">MAYAVVGERVGRIVAGRVLAGVAAGTAVVAAIGAVPGMVAADADDRIAQTWWTYGLVVFAALFALLAARPLGTRWLWEIVLVNKLALTVTAGAYLVAGSATGAGTIVASDGALFVLLLAAYLCVRGWRAGRTA</sequence>
<keyword evidence="1" id="KW-0812">Transmembrane</keyword>
<evidence type="ECO:0000256" key="1">
    <source>
        <dbReference type="SAM" id="Phobius"/>
    </source>
</evidence>